<evidence type="ECO:0000313" key="2">
    <source>
        <dbReference type="Proteomes" id="UP001569428"/>
    </source>
</evidence>
<comment type="caution">
    <text evidence="1">The sequence shown here is derived from an EMBL/GenBank/DDBJ whole genome shotgun (WGS) entry which is preliminary data.</text>
</comment>
<organism evidence="1 2">
    <name type="scientific">Microbulbifer epialgicus</name>
    <dbReference type="NCBI Taxonomy" id="393907"/>
    <lineage>
        <taxon>Bacteria</taxon>
        <taxon>Pseudomonadati</taxon>
        <taxon>Pseudomonadota</taxon>
        <taxon>Gammaproteobacteria</taxon>
        <taxon>Cellvibrionales</taxon>
        <taxon>Microbulbiferaceae</taxon>
        <taxon>Microbulbifer</taxon>
    </lineage>
</organism>
<dbReference type="Proteomes" id="UP001569428">
    <property type="component" value="Unassembled WGS sequence"/>
</dbReference>
<evidence type="ECO:0008006" key="3">
    <source>
        <dbReference type="Google" id="ProtNLM"/>
    </source>
</evidence>
<dbReference type="SUPFAM" id="SSF69118">
    <property type="entry name" value="AhpD-like"/>
    <property type="match status" value="1"/>
</dbReference>
<name>A0ABV4NUP7_9GAMM</name>
<dbReference type="Gene3D" id="1.20.1290.10">
    <property type="entry name" value="AhpD-like"/>
    <property type="match status" value="1"/>
</dbReference>
<dbReference type="RefSeq" id="WP_371837458.1">
    <property type="nucleotide sequence ID" value="NZ_JBGMEK010000003.1"/>
</dbReference>
<sequence>MSRIPLASIQEFDSKTQKLLGGLPPVNIALMLARTGIAPEIYSVISALFSNDYLPDDDREIMLYRICKGNDSQYEINFHRKTATLPQEIVNIVLSENITSLNSWHRTLCVACDEITNDAKMTESSVHAFVEHYGSYDMTCRAIFLLSWFNMLTRYSDSTGVPFESDQILNSIASPVKMRKH</sequence>
<evidence type="ECO:0000313" key="1">
    <source>
        <dbReference type="EMBL" id="MFA0809843.1"/>
    </source>
</evidence>
<dbReference type="InterPro" id="IPR029032">
    <property type="entry name" value="AhpD-like"/>
</dbReference>
<proteinExistence type="predicted"/>
<dbReference type="EMBL" id="JBGMEK010000003">
    <property type="protein sequence ID" value="MFA0809843.1"/>
    <property type="molecule type" value="Genomic_DNA"/>
</dbReference>
<gene>
    <name evidence="1" type="ORF">ACCI49_02830</name>
</gene>
<protein>
    <recommendedName>
        <fullName evidence="3">Alkylhydroperoxidase family enzyme, contains CxxC motif</fullName>
    </recommendedName>
</protein>
<reference evidence="1 2" key="1">
    <citation type="submission" date="2024-08" db="EMBL/GenBank/DDBJ databases">
        <authorList>
            <person name="Ishaq N."/>
        </authorList>
    </citation>
    <scope>NUCLEOTIDE SEQUENCE [LARGE SCALE GENOMIC DNA]</scope>
    <source>
        <strain evidence="1 2">DSM 18651</strain>
    </source>
</reference>
<keyword evidence="2" id="KW-1185">Reference proteome</keyword>
<accession>A0ABV4NUP7</accession>